<organism evidence="2 3">
    <name type="scientific">Rhodoferax fermentans</name>
    <dbReference type="NCBI Taxonomy" id="28066"/>
    <lineage>
        <taxon>Bacteria</taxon>
        <taxon>Pseudomonadati</taxon>
        <taxon>Pseudomonadota</taxon>
        <taxon>Betaproteobacteria</taxon>
        <taxon>Burkholderiales</taxon>
        <taxon>Comamonadaceae</taxon>
        <taxon>Rhodoferax</taxon>
    </lineage>
</organism>
<dbReference type="AlphaFoldDB" id="A0A1T1AX00"/>
<dbReference type="OrthoDB" id="9769565at2"/>
<dbReference type="PANTHER" id="PTHR43876:SF7">
    <property type="entry name" value="UBIQUINONE BIOSYNTHESIS MONOOXYGENASE COQ6, MITOCHONDRIAL"/>
    <property type="match status" value="1"/>
</dbReference>
<name>A0A1T1AX00_RHOFE</name>
<reference evidence="2 3" key="1">
    <citation type="submission" date="2017-01" db="EMBL/GenBank/DDBJ databases">
        <title>Genome sequencing of Rhodoferax fermentans JCM 7819.</title>
        <authorList>
            <person name="Kim Y.J."/>
            <person name="Farh M.E.-A."/>
            <person name="Yang D.-C."/>
        </authorList>
    </citation>
    <scope>NUCLEOTIDE SEQUENCE [LARGE SCALE GENOMIC DNA]</scope>
    <source>
        <strain evidence="2 3">JCM 7819</strain>
    </source>
</reference>
<accession>A0A1T1AX00</accession>
<dbReference type="Proteomes" id="UP000190750">
    <property type="component" value="Unassembled WGS sequence"/>
</dbReference>
<evidence type="ECO:0000313" key="2">
    <source>
        <dbReference type="EMBL" id="OOV08654.1"/>
    </source>
</evidence>
<dbReference type="PROSITE" id="PS01304">
    <property type="entry name" value="UBIH"/>
    <property type="match status" value="1"/>
</dbReference>
<keyword evidence="3" id="KW-1185">Reference proteome</keyword>
<evidence type="ECO:0000313" key="3">
    <source>
        <dbReference type="Proteomes" id="UP000190750"/>
    </source>
</evidence>
<dbReference type="PRINTS" id="PR00420">
    <property type="entry name" value="RNGMNOXGNASE"/>
</dbReference>
<dbReference type="Gene3D" id="3.50.50.60">
    <property type="entry name" value="FAD/NAD(P)-binding domain"/>
    <property type="match status" value="2"/>
</dbReference>
<comment type="caution">
    <text evidence="2">The sequence shown here is derived from an EMBL/GenBank/DDBJ whole genome shotgun (WGS) entry which is preliminary data.</text>
</comment>
<dbReference type="Pfam" id="PF01494">
    <property type="entry name" value="FAD_binding_3"/>
    <property type="match status" value="1"/>
</dbReference>
<dbReference type="GO" id="GO:0071949">
    <property type="term" value="F:FAD binding"/>
    <property type="evidence" value="ECO:0007669"/>
    <property type="project" value="InterPro"/>
</dbReference>
<dbReference type="PANTHER" id="PTHR43876">
    <property type="entry name" value="UBIQUINONE BIOSYNTHESIS MONOOXYGENASE COQ6, MITOCHONDRIAL"/>
    <property type="match status" value="1"/>
</dbReference>
<dbReference type="InterPro" id="IPR002938">
    <property type="entry name" value="FAD-bd"/>
</dbReference>
<dbReference type="InterPro" id="IPR018168">
    <property type="entry name" value="Ubi_Hdrlase_CS"/>
</dbReference>
<dbReference type="SUPFAM" id="SSF51905">
    <property type="entry name" value="FAD/NAD(P)-binding domain"/>
    <property type="match status" value="1"/>
</dbReference>
<protein>
    <submittedName>
        <fullName evidence="2">Ubiquinone biosynthesis protein UbiH</fullName>
    </submittedName>
</protein>
<dbReference type="InterPro" id="IPR036188">
    <property type="entry name" value="FAD/NAD-bd_sf"/>
</dbReference>
<sequence>MKHQYDICIRGGGIVGHTLALLLARERLKVALVAKPPAQPAASAADVRAYALNAKSRALLESVRCWPDAQHATAVTHMQVLGDDGGEVNFSAPALDVPALTWIVDVPLLEARLAEAVRFQPQIELLDSPAPASLMVVCEGKNSATRAELGVAFETTRYSQRAIATRLSTEQAHGQTARQWFTQGEILAFLPLGGEQGHSVGIVWSVQENRVEALMAASDDDFCAELGQVSQHCLGQLKLASQRVAWPLQAAQASRWIGHTVDGQAWALAGDAAHAVHPLAGQGLNLGLGDAAELARILQGRAYWRPVNDPKLLRQYERARRAEVGTTALAMDGLQRLFSRNSPNWQALRNWGMNGFERSGQAKQWAARYAMGL</sequence>
<feature type="domain" description="FAD-binding" evidence="1">
    <location>
        <begin position="132"/>
        <end position="322"/>
    </location>
</feature>
<evidence type="ECO:0000259" key="1">
    <source>
        <dbReference type="Pfam" id="PF01494"/>
    </source>
</evidence>
<gene>
    <name evidence="2" type="ORF">RF819_19875</name>
</gene>
<keyword evidence="2" id="KW-0830">Ubiquinone</keyword>
<dbReference type="STRING" id="28066.RF819_19875"/>
<dbReference type="EMBL" id="MTJN01000002">
    <property type="protein sequence ID" value="OOV08654.1"/>
    <property type="molecule type" value="Genomic_DNA"/>
</dbReference>
<proteinExistence type="predicted"/>
<dbReference type="InterPro" id="IPR051205">
    <property type="entry name" value="UbiH/COQ6_monooxygenase"/>
</dbReference>
<dbReference type="Gene3D" id="3.30.9.10">
    <property type="entry name" value="D-Amino Acid Oxidase, subunit A, domain 2"/>
    <property type="match status" value="1"/>
</dbReference>
<dbReference type="RefSeq" id="WP_078366541.1">
    <property type="nucleotide sequence ID" value="NZ_MTJN01000002.1"/>
</dbReference>